<dbReference type="OrthoDB" id="445364at2759"/>
<evidence type="ECO:0000313" key="4">
    <source>
        <dbReference type="Proteomes" id="UP000007800"/>
    </source>
</evidence>
<dbReference type="RefSeq" id="XP_002771553.1">
    <property type="nucleotide sequence ID" value="XM_002771507.1"/>
</dbReference>
<evidence type="ECO:0000256" key="2">
    <source>
        <dbReference type="SAM" id="MobiDB-lite"/>
    </source>
</evidence>
<feature type="region of interest" description="Disordered" evidence="2">
    <location>
        <begin position="516"/>
        <end position="536"/>
    </location>
</feature>
<feature type="coiled-coil region" evidence="1">
    <location>
        <begin position="181"/>
        <end position="225"/>
    </location>
</feature>
<feature type="coiled-coil region" evidence="1">
    <location>
        <begin position="350"/>
        <end position="414"/>
    </location>
</feature>
<gene>
    <name evidence="3" type="ORF">Pmar_PMAR014587</name>
</gene>
<name>C5LIG6_PERM5</name>
<feature type="region of interest" description="Disordered" evidence="2">
    <location>
        <begin position="1"/>
        <end position="22"/>
    </location>
</feature>
<feature type="region of interest" description="Disordered" evidence="2">
    <location>
        <begin position="46"/>
        <end position="65"/>
    </location>
</feature>
<feature type="coiled-coil region" evidence="1">
    <location>
        <begin position="254"/>
        <end position="281"/>
    </location>
</feature>
<protein>
    <submittedName>
        <fullName evidence="3">Cyclophilin-RNA interacting protein, putative</fullName>
    </submittedName>
</protein>
<keyword evidence="4" id="KW-1185">Reference proteome</keyword>
<evidence type="ECO:0000313" key="3">
    <source>
        <dbReference type="EMBL" id="EER03369.1"/>
    </source>
</evidence>
<accession>C5LIG6</accession>
<dbReference type="GeneID" id="9047457"/>
<keyword evidence="1" id="KW-0175">Coiled coil</keyword>
<sequence length="536" mass="63751">MAYPPKQLPNTKADDEPAISAAISPARREKLLAIKKREEMKDLIVNKLKKKHSTHEDPDKDDCRSEKSAIIKKEVNRLLDNTNIPVTEANLNRLERRIQKKVDCGALKGDDGVSVVSGVSAYSQRSGGSSYRGPQRPTNTMEAIPEDEEGLSVNGRAIEGGEQRRYNWSRLDEYSRYLHEQDSIRQKLNELEVKKRLAEDLRRQMRESRSRKAQLVEEEKKFKENQLIEIDEWQKYEDKVNAERRDKAIKEQKDRELQMNFDKARQEREEEKRRNEEAKLVAKITREMALEKKKILQRKQAQKDAMVTIMKENVKERKIREEERLRQIQFDIESMAEYNRILDAQEKARKDELEARVARQKALMETMQDTVVKEQNAKANEMEDRADRQLAEANARAEERERLKEERLREIRQETQEYLFHQMAERESRKKHNQMLKDLQAQILESDTKAYRENEALRAQQRREFNVEHRKLLERQMRDKERQNVLTKYEMSPVEMRINRQLLDVVDKSLKERDEAMAALKQEEEEEEECEEEMDE</sequence>
<proteinExistence type="predicted"/>
<dbReference type="InParanoid" id="C5LIG6"/>
<dbReference type="EMBL" id="GG682243">
    <property type="protein sequence ID" value="EER03369.1"/>
    <property type="molecule type" value="Genomic_DNA"/>
</dbReference>
<feature type="compositionally biased region" description="Acidic residues" evidence="2">
    <location>
        <begin position="523"/>
        <end position="536"/>
    </location>
</feature>
<dbReference type="Proteomes" id="UP000007800">
    <property type="component" value="Unassembled WGS sequence"/>
</dbReference>
<dbReference type="OMA" id="WVPIFEQ"/>
<feature type="compositionally biased region" description="Basic and acidic residues" evidence="2">
    <location>
        <begin position="54"/>
        <end position="65"/>
    </location>
</feature>
<evidence type="ECO:0000256" key="1">
    <source>
        <dbReference type="SAM" id="Coils"/>
    </source>
</evidence>
<reference evidence="3 4" key="1">
    <citation type="submission" date="2008-07" db="EMBL/GenBank/DDBJ databases">
        <authorList>
            <person name="El-Sayed N."/>
            <person name="Caler E."/>
            <person name="Inman J."/>
            <person name="Amedeo P."/>
            <person name="Hass B."/>
            <person name="Wortman J."/>
        </authorList>
    </citation>
    <scope>NUCLEOTIDE SEQUENCE [LARGE SCALE GENOMIC DNA]</scope>
    <source>
        <strain evidence="4">ATCC 50983 / TXsc</strain>
    </source>
</reference>
<organism evidence="4">
    <name type="scientific">Perkinsus marinus (strain ATCC 50983 / TXsc)</name>
    <dbReference type="NCBI Taxonomy" id="423536"/>
    <lineage>
        <taxon>Eukaryota</taxon>
        <taxon>Sar</taxon>
        <taxon>Alveolata</taxon>
        <taxon>Perkinsozoa</taxon>
        <taxon>Perkinsea</taxon>
        <taxon>Perkinsida</taxon>
        <taxon>Perkinsidae</taxon>
        <taxon>Perkinsus</taxon>
    </lineage>
</organism>
<dbReference type="AlphaFoldDB" id="C5LIG6"/>